<feature type="compositionally biased region" description="Polar residues" evidence="1">
    <location>
        <begin position="73"/>
        <end position="86"/>
    </location>
</feature>
<name>A0A162C9F6_9CRUS</name>
<evidence type="ECO:0000313" key="3">
    <source>
        <dbReference type="Proteomes" id="UP000076858"/>
    </source>
</evidence>
<comment type="caution">
    <text evidence="2">The sequence shown here is derived from an EMBL/GenBank/DDBJ whole genome shotgun (WGS) entry which is preliminary data.</text>
</comment>
<evidence type="ECO:0000256" key="1">
    <source>
        <dbReference type="SAM" id="MobiDB-lite"/>
    </source>
</evidence>
<dbReference type="InterPro" id="IPR005312">
    <property type="entry name" value="DUF1759"/>
</dbReference>
<protein>
    <submittedName>
        <fullName evidence="2">Uncharacterized protein</fullName>
    </submittedName>
</protein>
<dbReference type="Pfam" id="PF03564">
    <property type="entry name" value="DUF1759"/>
    <property type="match status" value="1"/>
</dbReference>
<dbReference type="EMBL" id="LRGB01004257">
    <property type="protein sequence ID" value="KZS02491.1"/>
    <property type="molecule type" value="Genomic_DNA"/>
</dbReference>
<feature type="compositionally biased region" description="Low complexity" evidence="1">
    <location>
        <begin position="21"/>
        <end position="33"/>
    </location>
</feature>
<feature type="compositionally biased region" description="Low complexity" evidence="1">
    <location>
        <begin position="87"/>
        <end position="99"/>
    </location>
</feature>
<dbReference type="Proteomes" id="UP000076858">
    <property type="component" value="Unassembled WGS sequence"/>
</dbReference>
<accession>A0A162C9F6</accession>
<dbReference type="AlphaFoldDB" id="A0A162C9F6"/>
<reference evidence="2 3" key="1">
    <citation type="submission" date="2016-03" db="EMBL/GenBank/DDBJ databases">
        <title>EvidentialGene: Evidence-directed Construction of Genes on Genomes.</title>
        <authorList>
            <person name="Gilbert D.G."/>
            <person name="Choi J.-H."/>
            <person name="Mockaitis K."/>
            <person name="Colbourne J."/>
            <person name="Pfrender M."/>
        </authorList>
    </citation>
    <scope>NUCLEOTIDE SEQUENCE [LARGE SCALE GENOMIC DNA]</scope>
    <source>
        <strain evidence="2 3">Xinb3</strain>
        <tissue evidence="2">Complete organism</tissue>
    </source>
</reference>
<sequence>VGIVEEDFRQYLEARGDDPSTRAGSRACSSSSSVVHPLVGLRQGSAVHQPTNRVNPGQGTVPGRPSNRAPSPASLSHISRRTSLSQRAPPATPRASSSTSRERKEAEQALRQLKTTEDPVLDDEEQRKQNVKDWCRSQQFYDNNEPTDDTTPDGWIDLYRDGRLPPPQRSSTGARATIKADLGDFSGQALHWFNWIDLFKALVHDTDRAAAEKLAILKRHLRGDCSDIVYGLGGGETAYVEALCRLKETYGRRDVMRAALIQAVERLDISKQDPTSFRRFAEKTRTYLFDLHRIGETASVDIIDRICLKLPIQDRLAWNEVRSAGIDKRNLNMFGRWLCSRASAYQNAHSLAAEQMGGGPAKQHSKWNARTHSTNAE</sequence>
<feature type="region of interest" description="Disordered" evidence="1">
    <location>
        <begin position="12"/>
        <end position="129"/>
    </location>
</feature>
<evidence type="ECO:0000313" key="2">
    <source>
        <dbReference type="EMBL" id="KZS02491.1"/>
    </source>
</evidence>
<dbReference type="OrthoDB" id="6380082at2759"/>
<dbReference type="PANTHER" id="PTHR46903">
    <property type="entry name" value="C2H2-TYPE DOMAIN-CONTAINING PROTEIN"/>
    <property type="match status" value="1"/>
</dbReference>
<keyword evidence="3" id="KW-1185">Reference proteome</keyword>
<feature type="region of interest" description="Disordered" evidence="1">
    <location>
        <begin position="355"/>
        <end position="377"/>
    </location>
</feature>
<gene>
    <name evidence="2" type="ORF">APZ42_000452</name>
</gene>
<feature type="compositionally biased region" description="Polar residues" evidence="1">
    <location>
        <begin position="46"/>
        <end position="58"/>
    </location>
</feature>
<proteinExistence type="predicted"/>
<feature type="non-terminal residue" evidence="2">
    <location>
        <position position="1"/>
    </location>
</feature>
<dbReference type="PANTHER" id="PTHR46903:SF1">
    <property type="entry name" value="CCHC-TYPE DOMAIN-CONTAINING PROTEIN"/>
    <property type="match status" value="1"/>
</dbReference>
<organism evidence="2 3">
    <name type="scientific">Daphnia magna</name>
    <dbReference type="NCBI Taxonomy" id="35525"/>
    <lineage>
        <taxon>Eukaryota</taxon>
        <taxon>Metazoa</taxon>
        <taxon>Ecdysozoa</taxon>
        <taxon>Arthropoda</taxon>
        <taxon>Crustacea</taxon>
        <taxon>Branchiopoda</taxon>
        <taxon>Diplostraca</taxon>
        <taxon>Cladocera</taxon>
        <taxon>Anomopoda</taxon>
        <taxon>Daphniidae</taxon>
        <taxon>Daphnia</taxon>
    </lineage>
</organism>
<feature type="non-terminal residue" evidence="2">
    <location>
        <position position="377"/>
    </location>
</feature>